<dbReference type="PANTHER" id="PTHR43214:SF43">
    <property type="entry name" value="TWO-COMPONENT RESPONSE REGULATOR"/>
    <property type="match status" value="1"/>
</dbReference>
<dbReference type="GO" id="GO:0000160">
    <property type="term" value="P:phosphorelay signal transduction system"/>
    <property type="evidence" value="ECO:0007669"/>
    <property type="project" value="InterPro"/>
</dbReference>
<dbReference type="InterPro" id="IPR058245">
    <property type="entry name" value="NreC/VraR/RcsB-like_REC"/>
</dbReference>
<dbReference type="HOGENOM" id="CLU_000445_90_0_0"/>
<name>Q025Z1_SOLUE</name>
<dbReference type="InterPro" id="IPR039420">
    <property type="entry name" value="WalR-like"/>
</dbReference>
<organism evidence="6">
    <name type="scientific">Solibacter usitatus (strain Ellin6076)</name>
    <dbReference type="NCBI Taxonomy" id="234267"/>
    <lineage>
        <taxon>Bacteria</taxon>
        <taxon>Pseudomonadati</taxon>
        <taxon>Acidobacteriota</taxon>
        <taxon>Terriglobia</taxon>
        <taxon>Bryobacterales</taxon>
        <taxon>Solibacteraceae</taxon>
        <taxon>Candidatus Solibacter</taxon>
    </lineage>
</organism>
<feature type="modified residue" description="4-aspartylphosphate" evidence="3">
    <location>
        <position position="57"/>
    </location>
</feature>
<gene>
    <name evidence="6" type="ordered locus">Acid_2188</name>
</gene>
<evidence type="ECO:0000256" key="3">
    <source>
        <dbReference type="PROSITE-ProRule" id="PRU00169"/>
    </source>
</evidence>
<dbReference type="Pfam" id="PF00196">
    <property type="entry name" value="GerE"/>
    <property type="match status" value="1"/>
</dbReference>
<dbReference type="PROSITE" id="PS00622">
    <property type="entry name" value="HTH_LUXR_1"/>
    <property type="match status" value="1"/>
</dbReference>
<dbReference type="InterPro" id="IPR000792">
    <property type="entry name" value="Tscrpt_reg_LuxR_C"/>
</dbReference>
<proteinExistence type="predicted"/>
<dbReference type="SUPFAM" id="SSF46894">
    <property type="entry name" value="C-terminal effector domain of the bipartite response regulators"/>
    <property type="match status" value="1"/>
</dbReference>
<dbReference type="AlphaFoldDB" id="Q025Z1"/>
<dbReference type="CDD" id="cd06170">
    <property type="entry name" value="LuxR_C_like"/>
    <property type="match status" value="1"/>
</dbReference>
<dbReference type="Pfam" id="PF00072">
    <property type="entry name" value="Response_reg"/>
    <property type="match status" value="1"/>
</dbReference>
<dbReference type="PANTHER" id="PTHR43214">
    <property type="entry name" value="TWO-COMPONENT RESPONSE REGULATOR"/>
    <property type="match status" value="1"/>
</dbReference>
<protein>
    <submittedName>
        <fullName evidence="6">Two component transcriptional regulator, LuxR family</fullName>
    </submittedName>
</protein>
<reference evidence="6" key="1">
    <citation type="submission" date="2006-10" db="EMBL/GenBank/DDBJ databases">
        <title>Complete sequence of Solibacter usitatus Ellin6076.</title>
        <authorList>
            <consortium name="US DOE Joint Genome Institute"/>
            <person name="Copeland A."/>
            <person name="Lucas S."/>
            <person name="Lapidus A."/>
            <person name="Barry K."/>
            <person name="Detter J.C."/>
            <person name="Glavina del Rio T."/>
            <person name="Hammon N."/>
            <person name="Israni S."/>
            <person name="Dalin E."/>
            <person name="Tice H."/>
            <person name="Pitluck S."/>
            <person name="Thompson L.S."/>
            <person name="Brettin T."/>
            <person name="Bruce D."/>
            <person name="Han C."/>
            <person name="Tapia R."/>
            <person name="Gilna P."/>
            <person name="Schmutz J."/>
            <person name="Larimer F."/>
            <person name="Land M."/>
            <person name="Hauser L."/>
            <person name="Kyrpides N."/>
            <person name="Mikhailova N."/>
            <person name="Janssen P.H."/>
            <person name="Kuske C.R."/>
            <person name="Richardson P."/>
        </authorList>
    </citation>
    <scope>NUCLEOTIDE SEQUENCE</scope>
    <source>
        <strain evidence="6">Ellin6076</strain>
    </source>
</reference>
<evidence type="ECO:0000256" key="2">
    <source>
        <dbReference type="ARBA" id="ARBA00023125"/>
    </source>
</evidence>
<evidence type="ECO:0000259" key="5">
    <source>
        <dbReference type="PROSITE" id="PS50110"/>
    </source>
</evidence>
<dbReference type="PROSITE" id="PS50110">
    <property type="entry name" value="RESPONSE_REGULATORY"/>
    <property type="match status" value="1"/>
</dbReference>
<dbReference type="STRING" id="234267.Acid_2188"/>
<accession>Q025Z1</accession>
<dbReference type="GO" id="GO:0003677">
    <property type="term" value="F:DNA binding"/>
    <property type="evidence" value="ECO:0007669"/>
    <property type="project" value="UniProtKB-KW"/>
</dbReference>
<dbReference type="InParanoid" id="Q025Z1"/>
<dbReference type="Gene3D" id="3.40.50.2300">
    <property type="match status" value="1"/>
</dbReference>
<dbReference type="InterPro" id="IPR001789">
    <property type="entry name" value="Sig_transdc_resp-reg_receiver"/>
</dbReference>
<dbReference type="PROSITE" id="PS50043">
    <property type="entry name" value="HTH_LUXR_2"/>
    <property type="match status" value="1"/>
</dbReference>
<evidence type="ECO:0000313" key="6">
    <source>
        <dbReference type="EMBL" id="ABJ83178.1"/>
    </source>
</evidence>
<dbReference type="InterPro" id="IPR016032">
    <property type="entry name" value="Sig_transdc_resp-reg_C-effctor"/>
</dbReference>
<evidence type="ECO:0000259" key="4">
    <source>
        <dbReference type="PROSITE" id="PS50043"/>
    </source>
</evidence>
<dbReference type="SUPFAM" id="SSF52172">
    <property type="entry name" value="CheY-like"/>
    <property type="match status" value="1"/>
</dbReference>
<feature type="domain" description="HTH luxR-type" evidence="4">
    <location>
        <begin position="138"/>
        <end position="203"/>
    </location>
</feature>
<dbReference type="CDD" id="cd17535">
    <property type="entry name" value="REC_NarL-like"/>
    <property type="match status" value="1"/>
</dbReference>
<dbReference type="KEGG" id="sus:Acid_2188"/>
<dbReference type="OrthoDB" id="2448676at2"/>
<keyword evidence="1 3" id="KW-0597">Phosphoprotein</keyword>
<dbReference type="EMBL" id="CP000473">
    <property type="protein sequence ID" value="ABJ83178.1"/>
    <property type="molecule type" value="Genomic_DNA"/>
</dbReference>
<dbReference type="InterPro" id="IPR011006">
    <property type="entry name" value="CheY-like_superfamily"/>
</dbReference>
<dbReference type="eggNOG" id="COG2197">
    <property type="taxonomic scope" value="Bacteria"/>
</dbReference>
<dbReference type="SMART" id="SM00448">
    <property type="entry name" value="REC"/>
    <property type="match status" value="1"/>
</dbReference>
<sequence length="207" mass="22186">MNEKIRILVAEDHLVARVGVVTIVNMQPDMTVVAEAANGQQAVEMYRLHQPDVSLLDLRMPGIGGVEAAIAIRAEFGGARMIALTTYGGDEDIRRALAAGVQAYLTKDVLHDELIKAIRAVHAGQTYLPAAVAASLAAQLPRPDLSAREVQVLGLIVRGLANKQIAFTLSIAEHTVKNHVKNILSKLGVQDRTQAATAAIQRGIIHL</sequence>
<evidence type="ECO:0000256" key="1">
    <source>
        <dbReference type="ARBA" id="ARBA00022553"/>
    </source>
</evidence>
<keyword evidence="2" id="KW-0238">DNA-binding</keyword>
<dbReference type="GO" id="GO:0006355">
    <property type="term" value="P:regulation of DNA-templated transcription"/>
    <property type="evidence" value="ECO:0007669"/>
    <property type="project" value="InterPro"/>
</dbReference>
<dbReference type="PRINTS" id="PR00038">
    <property type="entry name" value="HTHLUXR"/>
</dbReference>
<feature type="domain" description="Response regulatory" evidence="5">
    <location>
        <begin position="6"/>
        <end position="122"/>
    </location>
</feature>
<dbReference type="SMART" id="SM00421">
    <property type="entry name" value="HTH_LUXR"/>
    <property type="match status" value="1"/>
</dbReference>